<evidence type="ECO:0000259" key="1">
    <source>
        <dbReference type="PROSITE" id="PS51707"/>
    </source>
</evidence>
<dbReference type="PANTHER" id="PTHR21028:SF2">
    <property type="entry name" value="CYTH DOMAIN-CONTAINING PROTEIN"/>
    <property type="match status" value="1"/>
</dbReference>
<dbReference type="HOGENOM" id="CLU_105244_2_0_0"/>
<sequence length="203" mass="22576">MGYEIELKYRVGETEADWPITAVESLGGVLGPPTSHVDRYYNHPCRDFAVSGEAFRMRCEGGLNHLTYKGPKLGGTAKTREEFEIGFASDPASSNAMPLMLERLGFIPIAEVRKTRRQAQLRLDSRTFQIALDRVEGLGAFVEVETFADLPDDLAEAQRAVGDLAARLGLKPEHLEPRSYLRMVLQRTAGQPAVHPPPQRDRS</sequence>
<gene>
    <name evidence="2" type="ordered locus">Isop_1896</name>
</gene>
<dbReference type="InParanoid" id="E8R2H7"/>
<dbReference type="Pfam" id="PF01928">
    <property type="entry name" value="CYTH"/>
    <property type="match status" value="1"/>
</dbReference>
<dbReference type="RefSeq" id="WP_013564765.1">
    <property type="nucleotide sequence ID" value="NC_014962.1"/>
</dbReference>
<reference key="1">
    <citation type="submission" date="2010-11" db="EMBL/GenBank/DDBJ databases">
        <title>The complete sequence of chromosome of Isophaera pallida ATCC 43644.</title>
        <authorList>
            <consortium name="US DOE Joint Genome Institute (JGI-PGF)"/>
            <person name="Lucas S."/>
            <person name="Copeland A."/>
            <person name="Lapidus A."/>
            <person name="Bruce D."/>
            <person name="Goodwin L."/>
            <person name="Pitluck S."/>
            <person name="Kyrpides N."/>
            <person name="Mavromatis K."/>
            <person name="Pagani I."/>
            <person name="Ivanova N."/>
            <person name="Saunders E."/>
            <person name="Brettin T."/>
            <person name="Detter J.C."/>
            <person name="Han C."/>
            <person name="Tapia R."/>
            <person name="Land M."/>
            <person name="Hauser L."/>
            <person name="Markowitz V."/>
            <person name="Cheng J.-F."/>
            <person name="Hugenholtz P."/>
            <person name="Woyke T."/>
            <person name="Wu D."/>
            <person name="Eisen J.A."/>
        </authorList>
    </citation>
    <scope>NUCLEOTIDE SEQUENCE</scope>
    <source>
        <strain>ATCC 43644</strain>
    </source>
</reference>
<dbReference type="eggNOG" id="COG1437">
    <property type="taxonomic scope" value="Bacteria"/>
</dbReference>
<evidence type="ECO:0000313" key="2">
    <source>
        <dbReference type="EMBL" id="ADV62477.1"/>
    </source>
</evidence>
<dbReference type="EMBL" id="CP002353">
    <property type="protein sequence ID" value="ADV62477.1"/>
    <property type="molecule type" value="Genomic_DNA"/>
</dbReference>
<feature type="domain" description="CYTH" evidence="1">
    <location>
        <begin position="2"/>
        <end position="186"/>
    </location>
</feature>
<dbReference type="Proteomes" id="UP000008631">
    <property type="component" value="Chromosome"/>
</dbReference>
<dbReference type="STRING" id="575540.Isop_1896"/>
<dbReference type="OrthoDB" id="269802at2"/>
<dbReference type="InterPro" id="IPR033469">
    <property type="entry name" value="CYTH-like_dom_sf"/>
</dbReference>
<organism evidence="2 3">
    <name type="scientific">Isosphaera pallida (strain ATCC 43644 / DSM 9630 / IS1B)</name>
    <dbReference type="NCBI Taxonomy" id="575540"/>
    <lineage>
        <taxon>Bacteria</taxon>
        <taxon>Pseudomonadati</taxon>
        <taxon>Planctomycetota</taxon>
        <taxon>Planctomycetia</taxon>
        <taxon>Isosphaerales</taxon>
        <taxon>Isosphaeraceae</taxon>
        <taxon>Isosphaera</taxon>
    </lineage>
</organism>
<dbReference type="SMART" id="SM01118">
    <property type="entry name" value="CYTH"/>
    <property type="match status" value="1"/>
</dbReference>
<dbReference type="Gene3D" id="2.40.320.10">
    <property type="entry name" value="Hypothetical Protein Pfu-838710-001"/>
    <property type="match status" value="1"/>
</dbReference>
<protein>
    <submittedName>
        <fullName evidence="2">Adenylyl cyclase CyaB</fullName>
    </submittedName>
</protein>
<dbReference type="NCBIfam" id="TIGR00318">
    <property type="entry name" value="cyaB"/>
    <property type="match status" value="1"/>
</dbReference>
<dbReference type="PANTHER" id="PTHR21028">
    <property type="entry name" value="SI:CH211-156B7.4"/>
    <property type="match status" value="1"/>
</dbReference>
<dbReference type="AlphaFoldDB" id="E8R2H7"/>
<proteinExistence type="predicted"/>
<name>E8R2H7_ISOPI</name>
<keyword evidence="3" id="KW-1185">Reference proteome</keyword>
<dbReference type="InterPro" id="IPR008173">
    <property type="entry name" value="Adenylyl_cyclase_CyaB"/>
</dbReference>
<dbReference type="SUPFAM" id="SSF55154">
    <property type="entry name" value="CYTH-like phosphatases"/>
    <property type="match status" value="1"/>
</dbReference>
<dbReference type="InterPro" id="IPR023577">
    <property type="entry name" value="CYTH_domain"/>
</dbReference>
<accession>E8R2H7</accession>
<dbReference type="KEGG" id="ipa:Isop_1896"/>
<evidence type="ECO:0000313" key="3">
    <source>
        <dbReference type="Proteomes" id="UP000008631"/>
    </source>
</evidence>
<dbReference type="CDD" id="cd07890">
    <property type="entry name" value="CYTH-like_AC_IV-like"/>
    <property type="match status" value="1"/>
</dbReference>
<dbReference type="PROSITE" id="PS51707">
    <property type="entry name" value="CYTH"/>
    <property type="match status" value="1"/>
</dbReference>
<reference evidence="2 3" key="2">
    <citation type="journal article" date="2011" name="Stand. Genomic Sci.">
        <title>Complete genome sequence of Isosphaera pallida type strain (IS1B).</title>
        <authorList>
            <consortium name="US DOE Joint Genome Institute (JGI-PGF)"/>
            <person name="Goker M."/>
            <person name="Cleland D."/>
            <person name="Saunders E."/>
            <person name="Lapidus A."/>
            <person name="Nolan M."/>
            <person name="Lucas S."/>
            <person name="Hammon N."/>
            <person name="Deshpande S."/>
            <person name="Cheng J.F."/>
            <person name="Tapia R."/>
            <person name="Han C."/>
            <person name="Goodwin L."/>
            <person name="Pitluck S."/>
            <person name="Liolios K."/>
            <person name="Pagani I."/>
            <person name="Ivanova N."/>
            <person name="Mavromatis K."/>
            <person name="Pati A."/>
            <person name="Chen A."/>
            <person name="Palaniappan K."/>
            <person name="Land M."/>
            <person name="Hauser L."/>
            <person name="Chang Y.J."/>
            <person name="Jeffries C.D."/>
            <person name="Detter J.C."/>
            <person name="Beck B."/>
            <person name="Woyke T."/>
            <person name="Bristow J."/>
            <person name="Eisen J.A."/>
            <person name="Markowitz V."/>
            <person name="Hugenholtz P."/>
            <person name="Kyrpides N.C."/>
            <person name="Klenk H.P."/>
        </authorList>
    </citation>
    <scope>NUCLEOTIDE SEQUENCE [LARGE SCALE GENOMIC DNA]</scope>
    <source>
        <strain evidence="3">ATCC 43644 / DSM 9630 / IS1B</strain>
    </source>
</reference>